<evidence type="ECO:0000256" key="2">
    <source>
        <dbReference type="SAM" id="SignalP"/>
    </source>
</evidence>
<keyword evidence="1 2" id="KW-0732">Signal</keyword>
<organism evidence="4 5">
    <name type="scientific">Kaistia geumhonensis</name>
    <dbReference type="NCBI Taxonomy" id="410839"/>
    <lineage>
        <taxon>Bacteria</taxon>
        <taxon>Pseudomonadati</taxon>
        <taxon>Pseudomonadota</taxon>
        <taxon>Alphaproteobacteria</taxon>
        <taxon>Hyphomicrobiales</taxon>
        <taxon>Kaistiaceae</taxon>
        <taxon>Kaistia</taxon>
    </lineage>
</organism>
<dbReference type="SUPFAM" id="SSF56925">
    <property type="entry name" value="OMPA-like"/>
    <property type="match status" value="1"/>
</dbReference>
<reference evidence="4 5" key="1">
    <citation type="submission" date="2023-07" db="EMBL/GenBank/DDBJ databases">
        <title>Genomic Encyclopedia of Type Strains, Phase IV (KMG-IV): sequencing the most valuable type-strain genomes for metagenomic binning, comparative biology and taxonomic classification.</title>
        <authorList>
            <person name="Goeker M."/>
        </authorList>
    </citation>
    <scope>NUCLEOTIDE SEQUENCE [LARGE SCALE GENOMIC DNA]</scope>
    <source>
        <strain evidence="4 5">B1-1</strain>
    </source>
</reference>
<gene>
    <name evidence="4" type="ORF">QO015_003629</name>
</gene>
<evidence type="ECO:0000313" key="5">
    <source>
        <dbReference type="Proteomes" id="UP001223743"/>
    </source>
</evidence>
<name>A0ABU0MAM0_9HYPH</name>
<dbReference type="RefSeq" id="WP_266283420.1">
    <property type="nucleotide sequence ID" value="NZ_JAPKNF010000003.1"/>
</dbReference>
<accession>A0ABU0MAM0</accession>
<dbReference type="Gene3D" id="2.40.160.20">
    <property type="match status" value="1"/>
</dbReference>
<feature type="signal peptide" evidence="2">
    <location>
        <begin position="1"/>
        <end position="25"/>
    </location>
</feature>
<feature type="chain" id="PRO_5045999257" evidence="2">
    <location>
        <begin position="26"/>
        <end position="251"/>
    </location>
</feature>
<proteinExistence type="predicted"/>
<evidence type="ECO:0000256" key="1">
    <source>
        <dbReference type="ARBA" id="ARBA00022729"/>
    </source>
</evidence>
<keyword evidence="5" id="KW-1185">Reference proteome</keyword>
<evidence type="ECO:0000313" key="4">
    <source>
        <dbReference type="EMBL" id="MDQ0518016.1"/>
    </source>
</evidence>
<dbReference type="InterPro" id="IPR027385">
    <property type="entry name" value="Beta-barrel_OMP"/>
</dbReference>
<feature type="domain" description="Outer membrane protein beta-barrel" evidence="3">
    <location>
        <begin position="22"/>
        <end position="250"/>
    </location>
</feature>
<protein>
    <submittedName>
        <fullName evidence="4">Opacity protein-like surface antigen</fullName>
    </submittedName>
</protein>
<sequence length="251" mass="26823">MGYVKTLTLAAVVGAGIAAAGAAHAADLPEPYVEPAPVIATGGWYLRGDIGYKWYNNPDISFVTPSYVDNWSNNSLDNTGLIGIGAGYRFNDHFRVDGTIDYEFQSGSYGQGYCGGCGELYGIDHTVETADIAAWTFLVNGYVDVGTWSGFTPYVGAGIGTSYLQTSNVAFVNPDGNSGYWDGGSQWNFAYALMAGVSYAFSPNMSVDLNYRYLNLGDAVSGYIPAGGGGVINYDNISANEVRLGLRYNFY</sequence>
<evidence type="ECO:0000259" key="3">
    <source>
        <dbReference type="Pfam" id="PF13505"/>
    </source>
</evidence>
<dbReference type="Pfam" id="PF13505">
    <property type="entry name" value="OMP_b-brl"/>
    <property type="match status" value="1"/>
</dbReference>
<comment type="caution">
    <text evidence="4">The sequence shown here is derived from an EMBL/GenBank/DDBJ whole genome shotgun (WGS) entry which is preliminary data.</text>
</comment>
<dbReference type="EMBL" id="JAUSWJ010000001">
    <property type="protein sequence ID" value="MDQ0518016.1"/>
    <property type="molecule type" value="Genomic_DNA"/>
</dbReference>
<dbReference type="Proteomes" id="UP001223743">
    <property type="component" value="Unassembled WGS sequence"/>
</dbReference>
<dbReference type="InterPro" id="IPR011250">
    <property type="entry name" value="OMP/PagP_B-barrel"/>
</dbReference>